<dbReference type="EMBL" id="CAJVCE010000024">
    <property type="protein sequence ID" value="CAG7654986.1"/>
    <property type="molecule type" value="Genomic_DNA"/>
</dbReference>
<protein>
    <recommendedName>
        <fullName evidence="4">Glycoside hydrolase</fullName>
    </recommendedName>
</protein>
<evidence type="ECO:0000313" key="3">
    <source>
        <dbReference type="Proteomes" id="UP000730618"/>
    </source>
</evidence>
<evidence type="ECO:0000256" key="1">
    <source>
        <dbReference type="ARBA" id="ARBA00022801"/>
    </source>
</evidence>
<sequence>MSRYFHPVESMASQTGGTEIPHVLAVMAQRYIGENPPHGPVYRVTRTSPIRKLDNHMYQFPVGSMFPEMNEGERVYAWAKLWIDEPQDFIFLMRSFGPVRLYHNGEKRFGSAPEEESEGAAPLKLKLALVQGWNHFIIELGKNASGGCGAEFGTSNRKNKPYHFLAPSSEREGEEGWIYTTPLTHSLNPFPEADLSEKGTGAEWFPSRKEPGVEAGRLDQLYGNRPGPGSTAYAWTAVANTSASAKRVTIEGTAYGPLSFLMEGKEVYSVPQRRDFSFQWDAAPGCSDLLVQCAAGEQGWGFQIRRVSPGAELTAPRRIHGYGGHWLYLGPFPVGAHVGAWPYLALDSVAEGSGGSVFWTTDRPDANVRPFLENELFGRWNYPLGVTLFGLLETSRLLQRSDLADYVARHAEFATSTYAYSLWDRERYGAAGLNNQLSHIDSLDDCGSFGALAILADRLRPLRGARAVFDDIAHYIMNVQDRMDDGALYRRIGVSPSMHNTMWCDDMYMSVPFLCRYAELAGDRRYIDEAARQLLLYQKYLFMPEQRIMSHVFDVSEGKRSGTTWGRGNGWVFFSLAVLLEVLPKEHADYAAVLAFYRELAEGYRRLQGEHGLWHQVLTDPESYEEASCTSMFMYGFALGVRHGWLEQPEPYVRAALDGWEGLCERAIDKRGNLYGVCKGSSWSYNNAYYKHDLGWNLNDTHGIGIVLLAGIETQRMKEQLAEKG</sequence>
<comment type="caution">
    <text evidence="2">The sequence shown here is derived from an EMBL/GenBank/DDBJ whole genome shotgun (WGS) entry which is preliminary data.</text>
</comment>
<organism evidence="2 3">
    <name type="scientific">Paenibacillus allorhizosphaerae</name>
    <dbReference type="NCBI Taxonomy" id="2849866"/>
    <lineage>
        <taxon>Bacteria</taxon>
        <taxon>Bacillati</taxon>
        <taxon>Bacillota</taxon>
        <taxon>Bacilli</taxon>
        <taxon>Bacillales</taxon>
        <taxon>Paenibacillaceae</taxon>
        <taxon>Paenibacillus</taxon>
    </lineage>
</organism>
<keyword evidence="1" id="KW-0378">Hydrolase</keyword>
<dbReference type="RefSeq" id="WP_230415525.1">
    <property type="nucleotide sequence ID" value="NZ_CAJVCE010000024.1"/>
</dbReference>
<dbReference type="PANTHER" id="PTHR33886:SF8">
    <property type="entry name" value="UNSATURATED RHAMNOGALACTURONAN HYDROLASE (EUROFUNG)"/>
    <property type="match status" value="1"/>
</dbReference>
<dbReference type="Pfam" id="PF07470">
    <property type="entry name" value="Glyco_hydro_88"/>
    <property type="match status" value="1"/>
</dbReference>
<evidence type="ECO:0008006" key="4">
    <source>
        <dbReference type="Google" id="ProtNLM"/>
    </source>
</evidence>
<accession>A0ABN7TWJ2</accession>
<dbReference type="InterPro" id="IPR010905">
    <property type="entry name" value="Glyco_hydro_88"/>
</dbReference>
<keyword evidence="3" id="KW-1185">Reference proteome</keyword>
<reference evidence="2 3" key="1">
    <citation type="submission" date="2021-06" db="EMBL/GenBank/DDBJ databases">
        <authorList>
            <person name="Criscuolo A."/>
        </authorList>
    </citation>
    <scope>NUCLEOTIDE SEQUENCE [LARGE SCALE GENOMIC DNA]</scope>
    <source>
        <strain evidence="3">CIP 111802</strain>
    </source>
</reference>
<dbReference type="PANTHER" id="PTHR33886">
    <property type="entry name" value="UNSATURATED RHAMNOGALACTURONAN HYDROLASE (EUROFUNG)"/>
    <property type="match status" value="1"/>
</dbReference>
<dbReference type="InterPro" id="IPR052043">
    <property type="entry name" value="PolySaccharide_Degr_Enz"/>
</dbReference>
<proteinExistence type="predicted"/>
<gene>
    <name evidence="2" type="ORF">PAECIP111802_05964</name>
</gene>
<dbReference type="Proteomes" id="UP000730618">
    <property type="component" value="Unassembled WGS sequence"/>
</dbReference>
<evidence type="ECO:0000313" key="2">
    <source>
        <dbReference type="EMBL" id="CAG7654986.1"/>
    </source>
</evidence>
<name>A0ABN7TWJ2_9BACL</name>